<feature type="non-terminal residue" evidence="1">
    <location>
        <position position="483"/>
    </location>
</feature>
<evidence type="ECO:0000313" key="1">
    <source>
        <dbReference type="EMBL" id="KAJ2769200.1"/>
    </source>
</evidence>
<keyword evidence="1" id="KW-0808">Transferase</keyword>
<sequence length="483" mass="50757">MSDNQRRRGNKSSSSGRRGPHRLAFSNDHEFYEIQSVSSPASSRSSPAAHASATAAAPHADSKDSSGSPDEGLTIAPSAPLRLNRDHLDPSTRRVLRQNMQPAASSGMNTPDHVTPPETHQASPSLNPVSHLAQEVGASLHLDPAARCPCHHGHGRTPSAGTPTSGSAAQLHRTGSSTLVTNVDRHGGPRRRRSKNSMRSKSRSLSRPGSPAGSACSDMSSAAGKSLTIVLKLGTSSICDPVSHMPLLANLSMIVETICKLKELGHRVVLVSSGAVGMGMRRLNMATRPKELAVVQATAAVGQGRLMALYDDLFGQLGLAVAQILLTRNDLSQRTQYLNACNTFEAALEMGTVPIVNENDTVSLGEIRFGDNDTLSAITAGMVHADFLFLLTDVDCLYTDNPRINPAAKPVTNVTDISALRDAVDVSTAGSAVGTGGMATKLIAAELATAAGVSTIITRGSTPQKVLDIIEHFTNPDVTDETP</sequence>
<evidence type="ECO:0000313" key="2">
    <source>
        <dbReference type="Proteomes" id="UP001140234"/>
    </source>
</evidence>
<accession>A0ACC1JXT4</accession>
<proteinExistence type="predicted"/>
<name>A0ACC1JXT4_9FUNG</name>
<gene>
    <name evidence="1" type="primary">PRO1</name>
    <name evidence="1" type="ORF">IWQ57_003205</name>
</gene>
<organism evidence="1 2">
    <name type="scientific">Coemansia nantahalensis</name>
    <dbReference type="NCBI Taxonomy" id="2789366"/>
    <lineage>
        <taxon>Eukaryota</taxon>
        <taxon>Fungi</taxon>
        <taxon>Fungi incertae sedis</taxon>
        <taxon>Zoopagomycota</taxon>
        <taxon>Kickxellomycotina</taxon>
        <taxon>Kickxellomycetes</taxon>
        <taxon>Kickxellales</taxon>
        <taxon>Kickxellaceae</taxon>
        <taxon>Coemansia</taxon>
    </lineage>
</organism>
<dbReference type="EMBL" id="JANBUJ010000992">
    <property type="protein sequence ID" value="KAJ2769200.1"/>
    <property type="molecule type" value="Genomic_DNA"/>
</dbReference>
<dbReference type="Proteomes" id="UP001140234">
    <property type="component" value="Unassembled WGS sequence"/>
</dbReference>
<reference evidence="1" key="1">
    <citation type="submission" date="2022-07" db="EMBL/GenBank/DDBJ databases">
        <title>Phylogenomic reconstructions and comparative analyses of Kickxellomycotina fungi.</title>
        <authorList>
            <person name="Reynolds N.K."/>
            <person name="Stajich J.E."/>
            <person name="Barry K."/>
            <person name="Grigoriev I.V."/>
            <person name="Crous P."/>
            <person name="Smith M.E."/>
        </authorList>
    </citation>
    <scope>NUCLEOTIDE SEQUENCE</scope>
    <source>
        <strain evidence="1">CBS 109366</strain>
    </source>
</reference>
<protein>
    <submittedName>
        <fullName evidence="1">Glutamate 5-kinase</fullName>
        <ecNumber evidence="1">2.7.2.11</ecNumber>
    </submittedName>
</protein>
<comment type="caution">
    <text evidence="1">The sequence shown here is derived from an EMBL/GenBank/DDBJ whole genome shotgun (WGS) entry which is preliminary data.</text>
</comment>
<keyword evidence="2" id="KW-1185">Reference proteome</keyword>
<dbReference type="EC" id="2.7.2.11" evidence="1"/>